<dbReference type="RefSeq" id="XP_001881749.1">
    <property type="nucleotide sequence ID" value="XM_001881714.1"/>
</dbReference>
<sequence>MDPEAAAALQAFITYLHHQREFADYMYMSATALVVRPLVLTALDIQLRSAKVYDYLLNIGREIKMIWFSSWTYTKVLYFIVRYLPFLAFFCYLRIQLMLGVTKASCEWVFPLVTFVMMIRTWAVWHRDMRVGILFAALCCLYIGLATVGNVRFVRSIVRACDGIPLYYSSKFPVVLIFTAASAIKTAKAGSFNHLSSIIHRDGIIFYMYLLVGSIANVIFFTSAPLDLHVAFVPQCMALYAGLTSRVVLNIPESDYYALNVKVPIPAQRPPTQLPCFPQGSITKFKAKWRRRVINEGAEEVLNWSTVQSSPPIMAEAALQAFITYMHHQREFADYMYGEVSGTALMIYDYLLNVNREIQMIWRSPWSYTKVLYFIVRYLPFLAFFLFLWIQVIRGVTRASCEWVFPVVVFIMMIRTWAVWHRDKRVGILFAALCCLYVGLATVGNVRFIRSLVLAEPPIPGFRGCFVTAAENSLTNDYIMLVVMESPQTGSVNRLTAIIYRDGILFYLYLLVRSFFSTLFNGVMTLRPQLDLHVAFVPHCMALYSGLTSRVVLNIREVAYAGPTTTGLETQLHDIKDEEPTSTTSISWAFRPRYDFKD</sequence>
<keyword evidence="4" id="KW-1185">Reference proteome</keyword>
<feature type="transmembrane region" description="Helical" evidence="1">
    <location>
        <begin position="131"/>
        <end position="154"/>
    </location>
</feature>
<feature type="transmembrane region" description="Helical" evidence="1">
    <location>
        <begin position="166"/>
        <end position="184"/>
    </location>
</feature>
<proteinExistence type="predicted"/>
<evidence type="ECO:0000313" key="3">
    <source>
        <dbReference type="EMBL" id="EDR07357.1"/>
    </source>
</evidence>
<name>B0DCU7_LACBS</name>
<feature type="transmembrane region" description="Helical" evidence="1">
    <location>
        <begin position="204"/>
        <end position="222"/>
    </location>
</feature>
<organism evidence="4">
    <name type="scientific">Laccaria bicolor (strain S238N-H82 / ATCC MYA-4686)</name>
    <name type="common">Bicoloured deceiver</name>
    <name type="synonym">Laccaria laccata var. bicolor</name>
    <dbReference type="NCBI Taxonomy" id="486041"/>
    <lineage>
        <taxon>Eukaryota</taxon>
        <taxon>Fungi</taxon>
        <taxon>Dikarya</taxon>
        <taxon>Basidiomycota</taxon>
        <taxon>Agaricomycotina</taxon>
        <taxon>Agaricomycetes</taxon>
        <taxon>Agaricomycetidae</taxon>
        <taxon>Agaricales</taxon>
        <taxon>Agaricineae</taxon>
        <taxon>Hydnangiaceae</taxon>
        <taxon>Laccaria</taxon>
    </lineage>
</organism>
<dbReference type="InterPro" id="IPR045340">
    <property type="entry name" value="DUF6533"/>
</dbReference>
<accession>B0DCU7</accession>
<dbReference type="Pfam" id="PF20151">
    <property type="entry name" value="DUF6533"/>
    <property type="match status" value="2"/>
</dbReference>
<dbReference type="GeneID" id="6077475"/>
<feature type="transmembrane region" description="Helical" evidence="1">
    <location>
        <begin position="107"/>
        <end position="125"/>
    </location>
</feature>
<feature type="transmembrane region" description="Helical" evidence="1">
    <location>
        <begin position="426"/>
        <end position="446"/>
    </location>
</feature>
<keyword evidence="1" id="KW-1133">Transmembrane helix</keyword>
<dbReference type="OrthoDB" id="2952413at2759"/>
<feature type="transmembrane region" description="Helical" evidence="1">
    <location>
        <begin position="402"/>
        <end position="420"/>
    </location>
</feature>
<feature type="domain" description="DUF6533" evidence="2">
    <location>
        <begin position="337"/>
        <end position="382"/>
    </location>
</feature>
<dbReference type="EMBL" id="DS547104">
    <property type="protein sequence ID" value="EDR07357.1"/>
    <property type="molecule type" value="Genomic_DNA"/>
</dbReference>
<protein>
    <submittedName>
        <fullName evidence="3">Predicted protein</fullName>
    </submittedName>
</protein>
<dbReference type="InParanoid" id="B0DCU7"/>
<feature type="transmembrane region" description="Helical" evidence="1">
    <location>
        <begin position="371"/>
        <end position="390"/>
    </location>
</feature>
<dbReference type="Proteomes" id="UP000001194">
    <property type="component" value="Unassembled WGS sequence"/>
</dbReference>
<dbReference type="KEGG" id="lbc:LACBIDRAFT_327790"/>
<dbReference type="HOGENOM" id="CLU_456389_0_0_1"/>
<keyword evidence="1" id="KW-0472">Membrane</keyword>
<evidence type="ECO:0000259" key="2">
    <source>
        <dbReference type="Pfam" id="PF20151"/>
    </source>
</evidence>
<evidence type="ECO:0000256" key="1">
    <source>
        <dbReference type="SAM" id="Phobius"/>
    </source>
</evidence>
<dbReference type="AlphaFoldDB" id="B0DCU7"/>
<keyword evidence="1" id="KW-0812">Transmembrane</keyword>
<feature type="transmembrane region" description="Helical" evidence="1">
    <location>
        <begin position="76"/>
        <end position="95"/>
    </location>
</feature>
<reference evidence="3 4" key="1">
    <citation type="journal article" date="2008" name="Nature">
        <title>The genome of Laccaria bicolor provides insights into mycorrhizal symbiosis.</title>
        <authorList>
            <person name="Martin F."/>
            <person name="Aerts A."/>
            <person name="Ahren D."/>
            <person name="Brun A."/>
            <person name="Danchin E.G.J."/>
            <person name="Duchaussoy F."/>
            <person name="Gibon J."/>
            <person name="Kohler A."/>
            <person name="Lindquist E."/>
            <person name="Pereda V."/>
            <person name="Salamov A."/>
            <person name="Shapiro H.J."/>
            <person name="Wuyts J."/>
            <person name="Blaudez D."/>
            <person name="Buee M."/>
            <person name="Brokstein P."/>
            <person name="Canbaeck B."/>
            <person name="Cohen D."/>
            <person name="Courty P.E."/>
            <person name="Coutinho P.M."/>
            <person name="Delaruelle C."/>
            <person name="Detter J.C."/>
            <person name="Deveau A."/>
            <person name="DiFazio S."/>
            <person name="Duplessis S."/>
            <person name="Fraissinet-Tachet L."/>
            <person name="Lucic E."/>
            <person name="Frey-Klett P."/>
            <person name="Fourrey C."/>
            <person name="Feussner I."/>
            <person name="Gay G."/>
            <person name="Grimwood J."/>
            <person name="Hoegger P.J."/>
            <person name="Jain P."/>
            <person name="Kilaru S."/>
            <person name="Labbe J."/>
            <person name="Lin Y.C."/>
            <person name="Legue V."/>
            <person name="Le Tacon F."/>
            <person name="Marmeisse R."/>
            <person name="Melayah D."/>
            <person name="Montanini B."/>
            <person name="Muratet M."/>
            <person name="Nehls U."/>
            <person name="Niculita-Hirzel H."/>
            <person name="Oudot-Le Secq M.P."/>
            <person name="Peter M."/>
            <person name="Quesneville H."/>
            <person name="Rajashekar B."/>
            <person name="Reich M."/>
            <person name="Rouhier N."/>
            <person name="Schmutz J."/>
            <person name="Yin T."/>
            <person name="Chalot M."/>
            <person name="Henrissat B."/>
            <person name="Kuees U."/>
            <person name="Lucas S."/>
            <person name="Van de Peer Y."/>
            <person name="Podila G.K."/>
            <person name="Polle A."/>
            <person name="Pukkila P.J."/>
            <person name="Richardson P.M."/>
            <person name="Rouze P."/>
            <person name="Sanders I.R."/>
            <person name="Stajich J.E."/>
            <person name="Tunlid A."/>
            <person name="Tuskan G."/>
            <person name="Grigoriev I.V."/>
        </authorList>
    </citation>
    <scope>NUCLEOTIDE SEQUENCE [LARGE SCALE GENOMIC DNA]</scope>
    <source>
        <strain evidence="4">S238N-H82 / ATCC MYA-4686</strain>
    </source>
</reference>
<gene>
    <name evidence="3" type="ORF">LACBIDRAFT_327790</name>
</gene>
<feature type="domain" description="DUF6533" evidence="2">
    <location>
        <begin position="52"/>
        <end position="87"/>
    </location>
</feature>
<evidence type="ECO:0000313" key="4">
    <source>
        <dbReference type="Proteomes" id="UP000001194"/>
    </source>
</evidence>